<dbReference type="InterPro" id="IPR038377">
    <property type="entry name" value="Na/Glc_symporter_sf"/>
</dbReference>
<sequence>MNFELPQLLLICFGYLLCLFTAAYLAEKGRLPRKLIHHPMVHALSFGVYASAWTFYGNFSMAAESGYIYLAPYLGAAATFMLTPVLLMPILRITRTYQLSSLADLFAFRFRSGRVGILTTLALLCASLPLISIQIQAVSDSLYYLNDRIGRHEIAAVFCALIALFAILFGARHASLRNSHSGLVAAIAIQSLIKVAAMLTVAAFAFFGVFDGPWGLAAWLQAVPSVLEEMQHPESRDNWQVMVLAFAGSVVVMPHMFHLAFTENVSSESLYKATWVVPLLLLLLAICVPPIYWANLASGGLAGEAKFSVLMLGNALNHPALTLVALLGGLSAASGLMIVAAVALASMMQNHLVLPLLKRPEHTRFYTWLLWLRRFLIVLLIFSCYLFYVFFGERFSLRQLGSLGLIAFVQFLPGLLATLYWPGASRNGFLLGLAGGLGVWLFALTLPLHRDMFLLDIPSGNDENWHLVTLFSLLLNMGLMILGSILFPGSDAERQSANACVLNGLKRPLGASAAAGQAEDLQAQLEPRVGTESARREINRARAELNLPAGELRPLDMLRLRSQLEYNLSGLLGPVEATAILNPQSLQASSGFRAREIHLLENQLERYDAELSGLAAELDQLRRYHRLTLQRLPIGACTLDSEQRIQFWNSELTHYTGVDDESCIGAPLWTLPAPWSDLLNDFASGDSYHKTAVQLELDGRPRWFTLHKASLDSAARGGMVLLIEDETEYQLIAKNLAHQERLASIGQFAAGVAHEIGNPVTGIACLAQNLKLETDNQEILTTGDQIVEQTDRISRIVRSLVRFAHTGRQQNSGEHLPTSLHDLAADSIRLVQLDSRTRQQQFENRVPAELQIAADPQQMLQVFINLLNNASDASPDDGRIVIDAKEEQSRIKLTITDNGSGISAQDMNRLFEPFFTTKEPGKGTGLGLSLVYNIITEHYGSIELFSPANKNQNNGTQVVITLPRYSGNLS</sequence>
<dbReference type="SUPFAM" id="SSF47384">
    <property type="entry name" value="Homodimeric domain of signal transducing histidine kinase"/>
    <property type="match status" value="1"/>
</dbReference>
<evidence type="ECO:0000256" key="1">
    <source>
        <dbReference type="ARBA" id="ARBA00000085"/>
    </source>
</evidence>
<feature type="coiled-coil region" evidence="14">
    <location>
        <begin position="597"/>
        <end position="624"/>
    </location>
</feature>
<name>A0A1H6D6J3_9GAMM</name>
<dbReference type="PANTHER" id="PTHR43065">
    <property type="entry name" value="SENSOR HISTIDINE KINASE"/>
    <property type="match status" value="1"/>
</dbReference>
<keyword evidence="11 15" id="KW-1133">Transmembrane helix</keyword>
<keyword evidence="7 15" id="KW-0812">Transmembrane</keyword>
<keyword evidence="18" id="KW-1185">Reference proteome</keyword>
<dbReference type="EMBL" id="FNVQ01000005">
    <property type="protein sequence ID" value="SEG80413.1"/>
    <property type="molecule type" value="Genomic_DNA"/>
</dbReference>
<dbReference type="PRINTS" id="PR00344">
    <property type="entry name" value="BCTRLSENSOR"/>
</dbReference>
<feature type="transmembrane region" description="Helical" evidence="15">
    <location>
        <begin position="6"/>
        <end position="26"/>
    </location>
</feature>
<dbReference type="EC" id="2.7.13.3" evidence="4"/>
<feature type="transmembrane region" description="Helical" evidence="15">
    <location>
        <begin position="154"/>
        <end position="171"/>
    </location>
</feature>
<feature type="transmembrane region" description="Helical" evidence="15">
    <location>
        <begin position="428"/>
        <end position="448"/>
    </location>
</feature>
<dbReference type="PROSITE" id="PS50283">
    <property type="entry name" value="NA_SOLUT_SYMP_3"/>
    <property type="match status" value="1"/>
</dbReference>
<dbReference type="Pfam" id="PF02518">
    <property type="entry name" value="HATPase_c"/>
    <property type="match status" value="1"/>
</dbReference>
<proteinExistence type="inferred from homology"/>
<feature type="transmembrane region" description="Helical" evidence="15">
    <location>
        <begin position="468"/>
        <end position="487"/>
    </location>
</feature>
<dbReference type="Pfam" id="PF00512">
    <property type="entry name" value="HisKA"/>
    <property type="match status" value="1"/>
</dbReference>
<dbReference type="InterPro" id="IPR001734">
    <property type="entry name" value="Na/solute_symporter"/>
</dbReference>
<evidence type="ECO:0000256" key="8">
    <source>
        <dbReference type="ARBA" id="ARBA00022741"/>
    </source>
</evidence>
<dbReference type="InterPro" id="IPR036097">
    <property type="entry name" value="HisK_dim/P_sf"/>
</dbReference>
<dbReference type="AlphaFoldDB" id="A0A1H6D6J3"/>
<feature type="transmembrane region" description="Helical" evidence="15">
    <location>
        <begin position="273"/>
        <end position="293"/>
    </location>
</feature>
<dbReference type="CDD" id="cd00082">
    <property type="entry name" value="HisKA"/>
    <property type="match status" value="1"/>
</dbReference>
<evidence type="ECO:0000256" key="9">
    <source>
        <dbReference type="ARBA" id="ARBA00022777"/>
    </source>
</evidence>
<dbReference type="InterPro" id="IPR003594">
    <property type="entry name" value="HATPase_dom"/>
</dbReference>
<dbReference type="PANTHER" id="PTHR43065:SF10">
    <property type="entry name" value="PEROXIDE STRESS-ACTIVATED HISTIDINE KINASE MAK3"/>
    <property type="match status" value="1"/>
</dbReference>
<dbReference type="GO" id="GO:0022857">
    <property type="term" value="F:transmembrane transporter activity"/>
    <property type="evidence" value="ECO:0007669"/>
    <property type="project" value="InterPro"/>
</dbReference>
<dbReference type="SMART" id="SM00387">
    <property type="entry name" value="HATPase_c"/>
    <property type="match status" value="1"/>
</dbReference>
<keyword evidence="10" id="KW-0067">ATP-binding</keyword>
<accession>A0A1H6D6J3</accession>
<dbReference type="OrthoDB" id="9764438at2"/>
<dbReference type="InterPro" id="IPR004358">
    <property type="entry name" value="Sig_transdc_His_kin-like_C"/>
</dbReference>
<feature type="transmembrane region" description="Helical" evidence="15">
    <location>
        <begin position="239"/>
        <end position="261"/>
    </location>
</feature>
<feature type="transmembrane region" description="Helical" evidence="15">
    <location>
        <begin position="68"/>
        <end position="94"/>
    </location>
</feature>
<evidence type="ECO:0000313" key="18">
    <source>
        <dbReference type="Proteomes" id="UP000236745"/>
    </source>
</evidence>
<dbReference type="Proteomes" id="UP000236745">
    <property type="component" value="Unassembled WGS sequence"/>
</dbReference>
<evidence type="ECO:0000256" key="7">
    <source>
        <dbReference type="ARBA" id="ARBA00022692"/>
    </source>
</evidence>
<dbReference type="PROSITE" id="PS50109">
    <property type="entry name" value="HIS_KIN"/>
    <property type="match status" value="1"/>
</dbReference>
<dbReference type="GO" id="GO:0016020">
    <property type="term" value="C:membrane"/>
    <property type="evidence" value="ECO:0007669"/>
    <property type="project" value="UniProtKB-SubCell"/>
</dbReference>
<keyword evidence="14" id="KW-0175">Coiled coil</keyword>
<dbReference type="Gene3D" id="3.30.450.20">
    <property type="entry name" value="PAS domain"/>
    <property type="match status" value="1"/>
</dbReference>
<evidence type="ECO:0000313" key="17">
    <source>
        <dbReference type="EMBL" id="SEG80413.1"/>
    </source>
</evidence>
<evidence type="ECO:0000256" key="4">
    <source>
        <dbReference type="ARBA" id="ARBA00012438"/>
    </source>
</evidence>
<evidence type="ECO:0000259" key="16">
    <source>
        <dbReference type="PROSITE" id="PS50109"/>
    </source>
</evidence>
<keyword evidence="12" id="KW-0902">Two-component regulatory system</keyword>
<keyword evidence="5" id="KW-0597">Phosphoprotein</keyword>
<dbReference type="Gene3D" id="3.30.565.10">
    <property type="entry name" value="Histidine kinase-like ATPase, C-terminal domain"/>
    <property type="match status" value="1"/>
</dbReference>
<evidence type="ECO:0000256" key="13">
    <source>
        <dbReference type="ARBA" id="ARBA00023136"/>
    </source>
</evidence>
<keyword evidence="8" id="KW-0547">Nucleotide-binding</keyword>
<dbReference type="InterPro" id="IPR005467">
    <property type="entry name" value="His_kinase_dom"/>
</dbReference>
<dbReference type="SMART" id="SM00388">
    <property type="entry name" value="HisKA"/>
    <property type="match status" value="1"/>
</dbReference>
<keyword evidence="6" id="KW-0808">Transferase</keyword>
<dbReference type="SUPFAM" id="SSF55785">
    <property type="entry name" value="PYP-like sensor domain (PAS domain)"/>
    <property type="match status" value="1"/>
</dbReference>
<keyword evidence="13 15" id="KW-0472">Membrane</keyword>
<dbReference type="Pfam" id="PF08448">
    <property type="entry name" value="PAS_4"/>
    <property type="match status" value="1"/>
</dbReference>
<evidence type="ECO:0000256" key="6">
    <source>
        <dbReference type="ARBA" id="ARBA00022679"/>
    </source>
</evidence>
<evidence type="ECO:0000256" key="5">
    <source>
        <dbReference type="ARBA" id="ARBA00022553"/>
    </source>
</evidence>
<feature type="transmembrane region" description="Helical" evidence="15">
    <location>
        <begin position="365"/>
        <end position="388"/>
    </location>
</feature>
<evidence type="ECO:0000256" key="15">
    <source>
        <dbReference type="SAM" id="Phobius"/>
    </source>
</evidence>
<protein>
    <recommendedName>
        <fullName evidence="4">histidine kinase</fullName>
        <ecNumber evidence="4">2.7.13.3</ecNumber>
    </recommendedName>
</protein>
<dbReference type="InterPro" id="IPR035965">
    <property type="entry name" value="PAS-like_dom_sf"/>
</dbReference>
<dbReference type="SUPFAM" id="SSF55874">
    <property type="entry name" value="ATPase domain of HSP90 chaperone/DNA topoisomerase II/histidine kinase"/>
    <property type="match status" value="1"/>
</dbReference>
<dbReference type="Gene3D" id="1.10.287.130">
    <property type="match status" value="1"/>
</dbReference>
<comment type="catalytic activity">
    <reaction evidence="1">
        <text>ATP + protein L-histidine = ADP + protein N-phospho-L-histidine.</text>
        <dbReference type="EC" id="2.7.13.3"/>
    </reaction>
</comment>
<dbReference type="RefSeq" id="WP_104004860.1">
    <property type="nucleotide sequence ID" value="NZ_FNVQ01000005.1"/>
</dbReference>
<gene>
    <name evidence="17" type="ORF">SAMN05444390_10520</name>
</gene>
<dbReference type="InterPro" id="IPR013656">
    <property type="entry name" value="PAS_4"/>
</dbReference>
<dbReference type="Gene3D" id="1.20.1730.10">
    <property type="entry name" value="Sodium/glucose cotransporter"/>
    <property type="match status" value="1"/>
</dbReference>
<feature type="transmembrane region" description="Helical" evidence="15">
    <location>
        <begin position="183"/>
        <end position="210"/>
    </location>
</feature>
<dbReference type="GO" id="GO:0005524">
    <property type="term" value="F:ATP binding"/>
    <property type="evidence" value="ECO:0007669"/>
    <property type="project" value="UniProtKB-KW"/>
</dbReference>
<dbReference type="InterPro" id="IPR003661">
    <property type="entry name" value="HisK_dim/P_dom"/>
</dbReference>
<comment type="similarity">
    <text evidence="3">Belongs to the sodium:solute symporter (SSF) (TC 2.A.21) family.</text>
</comment>
<feature type="transmembrane region" description="Helical" evidence="15">
    <location>
        <begin position="38"/>
        <end position="56"/>
    </location>
</feature>
<evidence type="ECO:0000256" key="2">
    <source>
        <dbReference type="ARBA" id="ARBA00004141"/>
    </source>
</evidence>
<dbReference type="InterPro" id="IPR036890">
    <property type="entry name" value="HATPase_C_sf"/>
</dbReference>
<keyword evidence="9 17" id="KW-0418">Kinase</keyword>
<reference evidence="17 18" key="1">
    <citation type="submission" date="2016-10" db="EMBL/GenBank/DDBJ databases">
        <authorList>
            <person name="de Groot N.N."/>
        </authorList>
    </citation>
    <scope>NUCLEOTIDE SEQUENCE [LARGE SCALE GENOMIC DNA]</scope>
    <source>
        <strain evidence="17 18">DSM 22012</strain>
    </source>
</reference>
<evidence type="ECO:0000256" key="11">
    <source>
        <dbReference type="ARBA" id="ARBA00022989"/>
    </source>
</evidence>
<feature type="transmembrane region" description="Helical" evidence="15">
    <location>
        <begin position="115"/>
        <end position="134"/>
    </location>
</feature>
<evidence type="ECO:0000256" key="3">
    <source>
        <dbReference type="ARBA" id="ARBA00006434"/>
    </source>
</evidence>
<evidence type="ECO:0000256" key="10">
    <source>
        <dbReference type="ARBA" id="ARBA00022840"/>
    </source>
</evidence>
<organism evidence="17 18">
    <name type="scientific">Marinobacterium lutimaris</name>
    <dbReference type="NCBI Taxonomy" id="568106"/>
    <lineage>
        <taxon>Bacteria</taxon>
        <taxon>Pseudomonadati</taxon>
        <taxon>Pseudomonadota</taxon>
        <taxon>Gammaproteobacteria</taxon>
        <taxon>Oceanospirillales</taxon>
        <taxon>Oceanospirillaceae</taxon>
        <taxon>Marinobacterium</taxon>
    </lineage>
</organism>
<dbReference type="GO" id="GO:0000155">
    <property type="term" value="F:phosphorelay sensor kinase activity"/>
    <property type="evidence" value="ECO:0007669"/>
    <property type="project" value="InterPro"/>
</dbReference>
<comment type="subcellular location">
    <subcellularLocation>
        <location evidence="2">Membrane</location>
        <topology evidence="2">Multi-pass membrane protein</topology>
    </subcellularLocation>
</comment>
<feature type="transmembrane region" description="Helical" evidence="15">
    <location>
        <begin position="320"/>
        <end position="344"/>
    </location>
</feature>
<evidence type="ECO:0000256" key="12">
    <source>
        <dbReference type="ARBA" id="ARBA00023012"/>
    </source>
</evidence>
<feature type="transmembrane region" description="Helical" evidence="15">
    <location>
        <begin position="400"/>
        <end position="421"/>
    </location>
</feature>
<feature type="domain" description="Histidine kinase" evidence="16">
    <location>
        <begin position="751"/>
        <end position="966"/>
    </location>
</feature>
<evidence type="ECO:0000256" key="14">
    <source>
        <dbReference type="SAM" id="Coils"/>
    </source>
</evidence>